<evidence type="ECO:0000259" key="1">
    <source>
        <dbReference type="PROSITE" id="PS51819"/>
    </source>
</evidence>
<name>A0ABS9L4U7_9MICC</name>
<dbReference type="Pfam" id="PF00903">
    <property type="entry name" value="Glyoxalase"/>
    <property type="match status" value="1"/>
</dbReference>
<dbReference type="InterPro" id="IPR029068">
    <property type="entry name" value="Glyas_Bleomycin-R_OHBP_Dase"/>
</dbReference>
<organism evidence="2 3">
    <name type="scientific">Arthrobacter hankyongi</name>
    <dbReference type="NCBI Taxonomy" id="2904801"/>
    <lineage>
        <taxon>Bacteria</taxon>
        <taxon>Bacillati</taxon>
        <taxon>Actinomycetota</taxon>
        <taxon>Actinomycetes</taxon>
        <taxon>Micrococcales</taxon>
        <taxon>Micrococcaceae</taxon>
        <taxon>Arthrobacter</taxon>
    </lineage>
</organism>
<dbReference type="SUPFAM" id="SSF54593">
    <property type="entry name" value="Glyoxalase/Bleomycin resistance protein/Dihydroxybiphenyl dioxygenase"/>
    <property type="match status" value="1"/>
</dbReference>
<protein>
    <submittedName>
        <fullName evidence="2">VOC family protein</fullName>
    </submittedName>
</protein>
<dbReference type="PROSITE" id="PS51819">
    <property type="entry name" value="VOC"/>
    <property type="match status" value="1"/>
</dbReference>
<dbReference type="Proteomes" id="UP001165368">
    <property type="component" value="Unassembled WGS sequence"/>
</dbReference>
<accession>A0ABS9L4U7</accession>
<keyword evidence="3" id="KW-1185">Reference proteome</keyword>
<proteinExistence type="predicted"/>
<reference evidence="2" key="1">
    <citation type="submission" date="2022-01" db="EMBL/GenBank/DDBJ databases">
        <authorList>
            <person name="Jo J.-H."/>
            <person name="Im W.-T."/>
        </authorList>
    </citation>
    <scope>NUCLEOTIDE SEQUENCE</scope>
    <source>
        <strain evidence="2">I2-34</strain>
    </source>
</reference>
<evidence type="ECO:0000313" key="2">
    <source>
        <dbReference type="EMBL" id="MCG2621573.1"/>
    </source>
</evidence>
<dbReference type="InterPro" id="IPR004360">
    <property type="entry name" value="Glyas_Fos-R_dOase_dom"/>
</dbReference>
<dbReference type="InterPro" id="IPR037523">
    <property type="entry name" value="VOC_core"/>
</dbReference>
<dbReference type="RefSeq" id="WP_237818925.1">
    <property type="nucleotide sequence ID" value="NZ_JAKLTQ010000003.1"/>
</dbReference>
<dbReference type="Gene3D" id="3.10.180.10">
    <property type="entry name" value="2,3-Dihydroxybiphenyl 1,2-Dioxygenase, domain 1"/>
    <property type="match status" value="1"/>
</dbReference>
<dbReference type="EMBL" id="JAKLTQ010000003">
    <property type="protein sequence ID" value="MCG2621573.1"/>
    <property type="molecule type" value="Genomic_DNA"/>
</dbReference>
<feature type="domain" description="VOC" evidence="1">
    <location>
        <begin position="10"/>
        <end position="131"/>
    </location>
</feature>
<comment type="caution">
    <text evidence="2">The sequence shown here is derived from an EMBL/GenBank/DDBJ whole genome shotgun (WGS) entry which is preliminary data.</text>
</comment>
<sequence length="133" mass="14616">MKETDTMLSTTRMTTILPVKDMDRARNFYENSLGLKAQGMQDDGGCLLSSGDGSAIELMVKPDSDTSDHTSVSFEVADLAIEMKALEDHGVRFEDYDLPGLKTEGHVATSAHEKCAWFTDTEGNILCIHQNLT</sequence>
<evidence type="ECO:0000313" key="3">
    <source>
        <dbReference type="Proteomes" id="UP001165368"/>
    </source>
</evidence>
<gene>
    <name evidence="2" type="ORF">LVY72_06545</name>
</gene>